<gene>
    <name evidence="4" type="ORF">OGATHE_001163</name>
</gene>
<keyword evidence="5" id="KW-1185">Reference proteome</keyword>
<dbReference type="Gene3D" id="3.40.50.10320">
    <property type="entry name" value="LmbE-like"/>
    <property type="match status" value="1"/>
</dbReference>
<evidence type="ECO:0000256" key="1">
    <source>
        <dbReference type="ARBA" id="ARBA00006066"/>
    </source>
</evidence>
<dbReference type="EMBL" id="JAEUBD010000146">
    <property type="protein sequence ID" value="KAH3676674.1"/>
    <property type="molecule type" value="Genomic_DNA"/>
</dbReference>
<evidence type="ECO:0000256" key="2">
    <source>
        <dbReference type="ARBA" id="ARBA00012176"/>
    </source>
</evidence>
<dbReference type="EC" id="3.5.1.89" evidence="2"/>
<evidence type="ECO:0000313" key="5">
    <source>
        <dbReference type="Proteomes" id="UP000788993"/>
    </source>
</evidence>
<dbReference type="Pfam" id="PF02585">
    <property type="entry name" value="PIG-L"/>
    <property type="match status" value="1"/>
</dbReference>
<dbReference type="PANTHER" id="PTHR12993:SF11">
    <property type="entry name" value="N-ACETYLGLUCOSAMINYL-PHOSPHATIDYLINOSITOL DE-N-ACETYLASE"/>
    <property type="match status" value="1"/>
</dbReference>
<dbReference type="AlphaFoldDB" id="A0A9P8PSK8"/>
<keyword evidence="3" id="KW-0472">Membrane</keyword>
<reference evidence="4" key="2">
    <citation type="submission" date="2021-01" db="EMBL/GenBank/DDBJ databases">
        <authorList>
            <person name="Schikora-Tamarit M.A."/>
        </authorList>
    </citation>
    <scope>NUCLEOTIDE SEQUENCE</scope>
    <source>
        <strain evidence="4">NCAIM Y.01608</strain>
    </source>
</reference>
<name>A0A9P8PSK8_9ASCO</name>
<dbReference type="GO" id="GO:0000225">
    <property type="term" value="F:N-acetylglucosaminylphosphatidylinositol deacetylase activity"/>
    <property type="evidence" value="ECO:0007669"/>
    <property type="project" value="UniProtKB-EC"/>
</dbReference>
<keyword evidence="3" id="KW-0812">Transmembrane</keyword>
<comment type="caution">
    <text evidence="4">The sequence shown here is derived from an EMBL/GenBank/DDBJ whole genome shotgun (WGS) entry which is preliminary data.</text>
</comment>
<sequence>MSSEKNWTTDALEKNYNYSDRRELISGMNIFRVSGKLLRKYLCLLMAWAILSTIVPYWVASAPNAVKSPYDSLYELNQATVTENSLRDADVIFVTAHPDDESMFFSPVIVELSKAKYNNALHLICFSDGNFDGLGEIRQQELIRAARILGFQTYKTLDYIDNIHEEWDLSAVAATLAKELKELPLHKSEQILVSFDEEGVSGHPNHKSLYYGVQDYSKKHKLRFFKLKSWPVAAKYSAFVITNLELIARLFKNCSAIHRYLPSLVKYIPDQGQAIKIYANFNSWFLNLATMTYAHYSQIVWYRWLWIFLSRYMNCNELELVI</sequence>
<reference evidence="4" key="1">
    <citation type="journal article" date="2021" name="Open Biol.">
        <title>Shared evolutionary footprints suggest mitochondrial oxidative damage underlies multiple complex I losses in fungi.</title>
        <authorList>
            <person name="Schikora-Tamarit M.A."/>
            <person name="Marcet-Houben M."/>
            <person name="Nosek J."/>
            <person name="Gabaldon T."/>
        </authorList>
    </citation>
    <scope>NUCLEOTIDE SEQUENCE</scope>
    <source>
        <strain evidence="4">NCAIM Y.01608</strain>
    </source>
</reference>
<evidence type="ECO:0000256" key="3">
    <source>
        <dbReference type="SAM" id="Phobius"/>
    </source>
</evidence>
<proteinExistence type="inferred from homology"/>
<protein>
    <recommendedName>
        <fullName evidence="2">N-acetylglucosaminylphosphatidylinositol deacetylase</fullName>
        <ecNumber evidence="2">3.5.1.89</ecNumber>
    </recommendedName>
</protein>
<dbReference type="InterPro" id="IPR024078">
    <property type="entry name" value="LmbE-like_dom_sf"/>
</dbReference>
<keyword evidence="3" id="KW-1133">Transmembrane helix</keyword>
<organism evidence="4 5">
    <name type="scientific">Ogataea polymorpha</name>
    <dbReference type="NCBI Taxonomy" id="460523"/>
    <lineage>
        <taxon>Eukaryota</taxon>
        <taxon>Fungi</taxon>
        <taxon>Dikarya</taxon>
        <taxon>Ascomycota</taxon>
        <taxon>Saccharomycotina</taxon>
        <taxon>Pichiomycetes</taxon>
        <taxon>Pichiales</taxon>
        <taxon>Pichiaceae</taxon>
        <taxon>Ogataea</taxon>
    </lineage>
</organism>
<dbReference type="Proteomes" id="UP000788993">
    <property type="component" value="Unassembled WGS sequence"/>
</dbReference>
<dbReference type="SUPFAM" id="SSF102588">
    <property type="entry name" value="LmbE-like"/>
    <property type="match status" value="1"/>
</dbReference>
<evidence type="ECO:0000313" key="4">
    <source>
        <dbReference type="EMBL" id="KAH3676674.1"/>
    </source>
</evidence>
<dbReference type="InterPro" id="IPR003737">
    <property type="entry name" value="GlcNAc_PI_deacetylase-related"/>
</dbReference>
<dbReference type="GO" id="GO:0005783">
    <property type="term" value="C:endoplasmic reticulum"/>
    <property type="evidence" value="ECO:0007669"/>
    <property type="project" value="TreeGrafter"/>
</dbReference>
<comment type="similarity">
    <text evidence="1">Belongs to the PIGL family.</text>
</comment>
<dbReference type="PANTHER" id="PTHR12993">
    <property type="entry name" value="N-ACETYLGLUCOSAMINYL-PHOSPHATIDYLINOSITOL DE-N-ACETYLASE-RELATED"/>
    <property type="match status" value="1"/>
</dbReference>
<accession>A0A9P8PSK8</accession>
<feature type="transmembrane region" description="Helical" evidence="3">
    <location>
        <begin position="41"/>
        <end position="59"/>
    </location>
</feature>